<dbReference type="Proteomes" id="UP000179024">
    <property type="component" value="Unassembled WGS sequence"/>
</dbReference>
<sequence>MGKEAFILSHDRIHSFIDGNVTSLTRTIVEQPVDAEFGYRELDKVRVHQETGSVVAGFGPHVVDLDPIYVNDSVLIPELRLSQEQVFAWFISVKFTGRFPKVKTIANPELVKRHAKRRNMELIEVVQPYLIKGHFDENGIEGVIEREEAFDINKAAYERAGVLLDTPGSIIGISPETTRRRTGGVHRGVSTVGRLLDPEKHPNAAYLPIYLDGAHALRVPSAKGFRQATNLTSPLRIKIGHLITGAELDEMRRDFAWRDPAMRGFTRADAMMMHLLNRPLSPWMRGQDPRGVYAWDNIRDLGLEATMREYYETHPEERPEEYDKASHELGPGVLL</sequence>
<feature type="region of interest" description="Disordered" evidence="1">
    <location>
        <begin position="313"/>
        <end position="335"/>
    </location>
</feature>
<feature type="compositionally biased region" description="Basic and acidic residues" evidence="1">
    <location>
        <begin position="313"/>
        <end position="327"/>
    </location>
</feature>
<evidence type="ECO:0000313" key="2">
    <source>
        <dbReference type="EMBL" id="OGK40023.1"/>
    </source>
</evidence>
<proteinExistence type="predicted"/>
<name>A0A1F7I9H9_9BACT</name>
<evidence type="ECO:0000256" key="1">
    <source>
        <dbReference type="SAM" id="MobiDB-lite"/>
    </source>
</evidence>
<accession>A0A1F7I9H9</accession>
<dbReference type="EMBL" id="MGAE01000007">
    <property type="protein sequence ID" value="OGK40023.1"/>
    <property type="molecule type" value="Genomic_DNA"/>
</dbReference>
<protein>
    <submittedName>
        <fullName evidence="2">Uncharacterized protein</fullName>
    </submittedName>
</protein>
<comment type="caution">
    <text evidence="2">The sequence shown here is derived from an EMBL/GenBank/DDBJ whole genome shotgun (WGS) entry which is preliminary data.</text>
</comment>
<evidence type="ECO:0000313" key="3">
    <source>
        <dbReference type="Proteomes" id="UP000179024"/>
    </source>
</evidence>
<gene>
    <name evidence="2" type="ORF">A3F34_00875</name>
</gene>
<reference evidence="2 3" key="1">
    <citation type="journal article" date="2016" name="Nat. Commun.">
        <title>Thousands of microbial genomes shed light on interconnected biogeochemical processes in an aquifer system.</title>
        <authorList>
            <person name="Anantharaman K."/>
            <person name="Brown C.T."/>
            <person name="Hug L.A."/>
            <person name="Sharon I."/>
            <person name="Castelle C.J."/>
            <person name="Probst A.J."/>
            <person name="Thomas B.C."/>
            <person name="Singh A."/>
            <person name="Wilkins M.J."/>
            <person name="Karaoz U."/>
            <person name="Brodie E.L."/>
            <person name="Williams K.H."/>
            <person name="Hubbard S.S."/>
            <person name="Banfield J.F."/>
        </authorList>
    </citation>
    <scope>NUCLEOTIDE SEQUENCE [LARGE SCALE GENOMIC DNA]</scope>
</reference>
<organism evidence="2 3">
    <name type="scientific">Candidatus Roizmanbacteria bacterium RIFCSPHIGHO2_12_FULL_44_10</name>
    <dbReference type="NCBI Taxonomy" id="1802054"/>
    <lineage>
        <taxon>Bacteria</taxon>
        <taxon>Candidatus Roizmaniibacteriota</taxon>
    </lineage>
</organism>
<dbReference type="AlphaFoldDB" id="A0A1F7I9H9"/>